<dbReference type="PROSITE" id="PS50297">
    <property type="entry name" value="ANK_REP_REGION"/>
    <property type="match status" value="6"/>
</dbReference>
<evidence type="ECO:0000256" key="1">
    <source>
        <dbReference type="ARBA" id="ARBA00022737"/>
    </source>
</evidence>
<feature type="repeat" description="ANK" evidence="3">
    <location>
        <begin position="241"/>
        <end position="273"/>
    </location>
</feature>
<dbReference type="EMBL" id="JH767208">
    <property type="protein sequence ID" value="EQC27452.1"/>
    <property type="molecule type" value="Genomic_DNA"/>
</dbReference>
<dbReference type="Pfam" id="PF12796">
    <property type="entry name" value="Ank_2"/>
    <property type="match status" value="2"/>
</dbReference>
<feature type="repeat" description="ANK" evidence="3">
    <location>
        <begin position="44"/>
        <end position="76"/>
    </location>
</feature>
<reference evidence="5 6" key="1">
    <citation type="submission" date="2012-04" db="EMBL/GenBank/DDBJ databases">
        <title>The Genome Sequence of Saprolegnia declina VS20.</title>
        <authorList>
            <consortium name="The Broad Institute Genome Sequencing Platform"/>
            <person name="Russ C."/>
            <person name="Nusbaum C."/>
            <person name="Tyler B."/>
            <person name="van West P."/>
            <person name="Dieguez-Uribeondo J."/>
            <person name="de Bruijn I."/>
            <person name="Tripathy S."/>
            <person name="Jiang R."/>
            <person name="Young S.K."/>
            <person name="Zeng Q."/>
            <person name="Gargeya S."/>
            <person name="Fitzgerald M."/>
            <person name="Haas B."/>
            <person name="Abouelleil A."/>
            <person name="Alvarado L."/>
            <person name="Arachchi H.M."/>
            <person name="Berlin A."/>
            <person name="Chapman S.B."/>
            <person name="Goldberg J."/>
            <person name="Griggs A."/>
            <person name="Gujja S."/>
            <person name="Hansen M."/>
            <person name="Howarth C."/>
            <person name="Imamovic A."/>
            <person name="Larimer J."/>
            <person name="McCowen C."/>
            <person name="Montmayeur A."/>
            <person name="Murphy C."/>
            <person name="Neiman D."/>
            <person name="Pearson M."/>
            <person name="Priest M."/>
            <person name="Roberts A."/>
            <person name="Saif S."/>
            <person name="Shea T."/>
            <person name="Sisk P."/>
            <person name="Sykes S."/>
            <person name="Wortman J."/>
            <person name="Nusbaum C."/>
            <person name="Birren B."/>
        </authorList>
    </citation>
    <scope>NUCLEOTIDE SEQUENCE [LARGE SCALE GENOMIC DNA]</scope>
    <source>
        <strain evidence="5 6">VS20</strain>
    </source>
</reference>
<dbReference type="SUPFAM" id="SSF48403">
    <property type="entry name" value="Ankyrin repeat"/>
    <property type="match status" value="1"/>
</dbReference>
<name>T0RD28_SAPDV</name>
<protein>
    <submittedName>
        <fullName evidence="5">Uncharacterized protein</fullName>
    </submittedName>
</protein>
<dbReference type="AlphaFoldDB" id="T0RD28"/>
<keyword evidence="2 3" id="KW-0040">ANK repeat</keyword>
<dbReference type="RefSeq" id="XP_008619152.1">
    <property type="nucleotide sequence ID" value="XM_008620930.1"/>
</dbReference>
<sequence>MGIWELLGLLKEEESPLPLAALMGNVDEVQALLAQGINVDSVSNSRSALFNAVTNNHLDVVDALIAAGADLNFGGPNMAPPLAIAIKLKRLGAAKKLLAAGATVDIIWDNRSALTLAVGAEYIPMIQLLIDAKADLNSFRVESPPPISMAIYHKSPALLQLLLDAGAEVDVPIFNGATALMSAAGLGMTELVQMLLAAGANVNARTDAGGNSLVQTAMTKNVEIVKLLLEASARVDDFDDTRRTALFHAAEDGHLETLELLLDASADPDRCDENGQSALCAAAEKGHANVVERLLQAGADIHKCSSVGTSPLHAAASGGHVRIVQMLLTAGAYVDRSKNGPLALAIEKGNHNVVLLLCEAIVARAKQPRPTIVLPPMESDENDRCHAVDGEDEA</sequence>
<dbReference type="PANTHER" id="PTHR24123">
    <property type="entry name" value="ANKYRIN REPEAT-CONTAINING"/>
    <property type="match status" value="1"/>
</dbReference>
<dbReference type="Proteomes" id="UP000030762">
    <property type="component" value="Unassembled WGS sequence"/>
</dbReference>
<feature type="repeat" description="ANK" evidence="3">
    <location>
        <begin position="12"/>
        <end position="44"/>
    </location>
</feature>
<feature type="repeat" description="ANK" evidence="3">
    <location>
        <begin position="307"/>
        <end position="339"/>
    </location>
</feature>
<gene>
    <name evidence="5" type="ORF">SDRG_14776</name>
</gene>
<dbReference type="Gene3D" id="1.25.40.20">
    <property type="entry name" value="Ankyrin repeat-containing domain"/>
    <property type="match status" value="3"/>
</dbReference>
<dbReference type="STRING" id="1156394.T0RD28"/>
<dbReference type="InterPro" id="IPR002110">
    <property type="entry name" value="Ankyrin_rpt"/>
</dbReference>
<evidence type="ECO:0000256" key="4">
    <source>
        <dbReference type="SAM" id="MobiDB-lite"/>
    </source>
</evidence>
<dbReference type="Pfam" id="PF00023">
    <property type="entry name" value="Ank"/>
    <property type="match status" value="2"/>
</dbReference>
<dbReference type="OrthoDB" id="188462at2759"/>
<proteinExistence type="predicted"/>
<dbReference type="InParanoid" id="T0RD28"/>
<dbReference type="OMA" id="ENDRCHA"/>
<dbReference type="InterPro" id="IPR036770">
    <property type="entry name" value="Ankyrin_rpt-contain_sf"/>
</dbReference>
<feature type="compositionally biased region" description="Basic and acidic residues" evidence="4">
    <location>
        <begin position="382"/>
        <end position="394"/>
    </location>
</feature>
<feature type="repeat" description="ANK" evidence="3">
    <location>
        <begin position="175"/>
        <end position="207"/>
    </location>
</feature>
<dbReference type="VEuPathDB" id="FungiDB:SDRG_14776"/>
<dbReference type="eggNOG" id="KOG4177">
    <property type="taxonomic scope" value="Eukaryota"/>
</dbReference>
<dbReference type="InterPro" id="IPR051165">
    <property type="entry name" value="Multifunctional_ANK_Repeat"/>
</dbReference>
<dbReference type="PANTHER" id="PTHR24123:SF33">
    <property type="entry name" value="PROTEIN HOS4"/>
    <property type="match status" value="1"/>
</dbReference>
<dbReference type="GeneID" id="19955503"/>
<feature type="repeat" description="ANK" evidence="3">
    <location>
        <begin position="274"/>
        <end position="306"/>
    </location>
</feature>
<evidence type="ECO:0000256" key="2">
    <source>
        <dbReference type="ARBA" id="ARBA00023043"/>
    </source>
</evidence>
<dbReference type="PROSITE" id="PS50088">
    <property type="entry name" value="ANK_REPEAT"/>
    <property type="match status" value="6"/>
</dbReference>
<keyword evidence="1" id="KW-0677">Repeat</keyword>
<accession>T0RD28</accession>
<evidence type="ECO:0000313" key="5">
    <source>
        <dbReference type="EMBL" id="EQC27452.1"/>
    </source>
</evidence>
<organism evidence="5 6">
    <name type="scientific">Saprolegnia diclina (strain VS20)</name>
    <dbReference type="NCBI Taxonomy" id="1156394"/>
    <lineage>
        <taxon>Eukaryota</taxon>
        <taxon>Sar</taxon>
        <taxon>Stramenopiles</taxon>
        <taxon>Oomycota</taxon>
        <taxon>Saprolegniomycetes</taxon>
        <taxon>Saprolegniales</taxon>
        <taxon>Saprolegniaceae</taxon>
        <taxon>Saprolegnia</taxon>
    </lineage>
</organism>
<evidence type="ECO:0000256" key="3">
    <source>
        <dbReference type="PROSITE-ProRule" id="PRU00023"/>
    </source>
</evidence>
<dbReference type="SMART" id="SM00248">
    <property type="entry name" value="ANK"/>
    <property type="match status" value="11"/>
</dbReference>
<keyword evidence="6" id="KW-1185">Reference proteome</keyword>
<evidence type="ECO:0000313" key="6">
    <source>
        <dbReference type="Proteomes" id="UP000030762"/>
    </source>
</evidence>
<feature type="region of interest" description="Disordered" evidence="4">
    <location>
        <begin position="372"/>
        <end position="394"/>
    </location>
</feature>